<name>A0ABP3VVU1_9BURK</name>
<evidence type="ECO:0000313" key="2">
    <source>
        <dbReference type="Proteomes" id="UP001500279"/>
    </source>
</evidence>
<comment type="caution">
    <text evidence="1">The sequence shown here is derived from an EMBL/GenBank/DDBJ whole genome shotgun (WGS) entry which is preliminary data.</text>
</comment>
<dbReference type="Proteomes" id="UP001500279">
    <property type="component" value="Unassembled WGS sequence"/>
</dbReference>
<organism evidence="1 2">
    <name type="scientific">Ideonella azotifigens</name>
    <dbReference type="NCBI Taxonomy" id="513160"/>
    <lineage>
        <taxon>Bacteria</taxon>
        <taxon>Pseudomonadati</taxon>
        <taxon>Pseudomonadota</taxon>
        <taxon>Betaproteobacteria</taxon>
        <taxon>Burkholderiales</taxon>
        <taxon>Sphaerotilaceae</taxon>
        <taxon>Ideonella</taxon>
    </lineage>
</organism>
<keyword evidence="2" id="KW-1185">Reference proteome</keyword>
<dbReference type="Pfam" id="PF22396">
    <property type="entry name" value="DUF6976"/>
    <property type="match status" value="1"/>
</dbReference>
<accession>A0ABP3VVU1</accession>
<gene>
    <name evidence="1" type="ORF">GCM10009107_63140</name>
</gene>
<dbReference type="InterPro" id="IPR054249">
    <property type="entry name" value="DUF6976"/>
</dbReference>
<evidence type="ECO:0000313" key="1">
    <source>
        <dbReference type="EMBL" id="GAA0770966.1"/>
    </source>
</evidence>
<sequence length="336" mass="36479">MSTKTSLQHRLMSLAQATELIRAGRPCCMAADEALLRRLPRGPWIGGTIPYFMAERGTTTRDALFVTELPIAGSGPRIMRYDRKSLERVCTDGPEHGFTLIVMPAFSSAHEAFAQEAPGYAEMYLRPLVGWVSGVHLDDLGRVKPLVFDGSTGLALEDGAVAMHVPVPADKMVHVDIVNPVSPETGPAIEFTQGGFSAGDCRIDGRSHNLHDWMVERGFNTQLPLVADYCGALVNVCIKKLDAQSRRVEFYAPVFPGTVYRPARPVGNYVSAFASALASHQIPGEQVFSCNCVLNYAYGGLEGKTVSVQGPATFGEIAYQLLNQTLVYLSLVDEGQ</sequence>
<proteinExistence type="predicted"/>
<reference evidence="2" key="1">
    <citation type="journal article" date="2019" name="Int. J. Syst. Evol. Microbiol.">
        <title>The Global Catalogue of Microorganisms (GCM) 10K type strain sequencing project: providing services to taxonomists for standard genome sequencing and annotation.</title>
        <authorList>
            <consortium name="The Broad Institute Genomics Platform"/>
            <consortium name="The Broad Institute Genome Sequencing Center for Infectious Disease"/>
            <person name="Wu L."/>
            <person name="Ma J."/>
        </authorList>
    </citation>
    <scope>NUCLEOTIDE SEQUENCE [LARGE SCALE GENOMIC DNA]</scope>
    <source>
        <strain evidence="2">JCM 15503</strain>
    </source>
</reference>
<dbReference type="EMBL" id="BAAAEW010000052">
    <property type="protein sequence ID" value="GAA0770966.1"/>
    <property type="molecule type" value="Genomic_DNA"/>
</dbReference>
<protein>
    <submittedName>
        <fullName evidence="1">Uncharacterized protein</fullName>
    </submittedName>
</protein>
<dbReference type="RefSeq" id="WP_141291568.1">
    <property type="nucleotide sequence ID" value="NZ_BAAAEW010000052.1"/>
</dbReference>